<evidence type="ECO:0000313" key="2">
    <source>
        <dbReference type="EMBL" id="GAA4007691.1"/>
    </source>
</evidence>
<evidence type="ECO:0008006" key="4">
    <source>
        <dbReference type="Google" id="ProtNLM"/>
    </source>
</evidence>
<comment type="caution">
    <text evidence="2">The sequence shown here is derived from an EMBL/GenBank/DDBJ whole genome shotgun (WGS) entry which is preliminary data.</text>
</comment>
<dbReference type="Proteomes" id="UP001501747">
    <property type="component" value="Unassembled WGS sequence"/>
</dbReference>
<feature type="transmembrane region" description="Helical" evidence="1">
    <location>
        <begin position="118"/>
        <end position="138"/>
    </location>
</feature>
<proteinExistence type="predicted"/>
<feature type="transmembrane region" description="Helical" evidence="1">
    <location>
        <begin position="52"/>
        <end position="73"/>
    </location>
</feature>
<feature type="transmembrane region" description="Helical" evidence="1">
    <location>
        <begin position="192"/>
        <end position="214"/>
    </location>
</feature>
<sequence length="225" mass="24011">MVGNPCGSLSSLVALWGGKVPKSSKKSIVPVLLFDVGLPLGAYYGARALGFAEYHALLAATLVAGARVGYAAWRRRTFDAISMVMLLMFGVGLALSFVTGEERMLLVLQSGTTGVLGLFLLGTCVFGAPAAFTVAKRVRSGEKELVRRWESLYAEESGFRRIFTVITLVWALSLVGEAALRVPVAFLFPLDAAIGLSSVMPAVIITAALVWTSWYGKRAGARYTA</sequence>
<reference evidence="3" key="1">
    <citation type="journal article" date="2019" name="Int. J. Syst. Evol. Microbiol.">
        <title>The Global Catalogue of Microorganisms (GCM) 10K type strain sequencing project: providing services to taxonomists for standard genome sequencing and annotation.</title>
        <authorList>
            <consortium name="The Broad Institute Genomics Platform"/>
            <consortium name="The Broad Institute Genome Sequencing Center for Infectious Disease"/>
            <person name="Wu L."/>
            <person name="Ma J."/>
        </authorList>
    </citation>
    <scope>NUCLEOTIDE SEQUENCE [LARGE SCALE GENOMIC DNA]</scope>
    <source>
        <strain evidence="3">JCM 17342</strain>
    </source>
</reference>
<organism evidence="2 3">
    <name type="scientific">Allokutzneria multivorans</name>
    <dbReference type="NCBI Taxonomy" id="1142134"/>
    <lineage>
        <taxon>Bacteria</taxon>
        <taxon>Bacillati</taxon>
        <taxon>Actinomycetota</taxon>
        <taxon>Actinomycetes</taxon>
        <taxon>Pseudonocardiales</taxon>
        <taxon>Pseudonocardiaceae</taxon>
        <taxon>Allokutzneria</taxon>
    </lineage>
</organism>
<keyword evidence="1" id="KW-0472">Membrane</keyword>
<evidence type="ECO:0000256" key="1">
    <source>
        <dbReference type="SAM" id="Phobius"/>
    </source>
</evidence>
<protein>
    <recommendedName>
        <fullName evidence="4">DUF3159 domain-containing protein</fullName>
    </recommendedName>
</protein>
<feature type="transmembrane region" description="Helical" evidence="1">
    <location>
        <begin position="159"/>
        <end position="180"/>
    </location>
</feature>
<keyword evidence="1" id="KW-0812">Transmembrane</keyword>
<keyword evidence="3" id="KW-1185">Reference proteome</keyword>
<dbReference type="EMBL" id="BAABAL010000009">
    <property type="protein sequence ID" value="GAA4007691.1"/>
    <property type="molecule type" value="Genomic_DNA"/>
</dbReference>
<evidence type="ECO:0000313" key="3">
    <source>
        <dbReference type="Proteomes" id="UP001501747"/>
    </source>
</evidence>
<feature type="transmembrane region" description="Helical" evidence="1">
    <location>
        <begin position="80"/>
        <end position="98"/>
    </location>
</feature>
<name>A0ABP7S7F1_9PSEU</name>
<gene>
    <name evidence="2" type="ORF">GCM10022247_32300</name>
</gene>
<dbReference type="NCBIfam" id="NF041646">
    <property type="entry name" value="VC0807_fam"/>
    <property type="match status" value="1"/>
</dbReference>
<accession>A0ABP7S7F1</accession>
<keyword evidence="1" id="KW-1133">Transmembrane helix</keyword>